<dbReference type="PANTHER" id="PTHR11362">
    <property type="entry name" value="PHOSPHATIDYLETHANOLAMINE-BINDING PROTEIN"/>
    <property type="match status" value="1"/>
</dbReference>
<comment type="caution">
    <text evidence="1">The sequence shown here is derived from an EMBL/GenBank/DDBJ whole genome shotgun (WGS) entry which is preliminary data.</text>
</comment>
<reference evidence="1 2" key="1">
    <citation type="submission" date="2020-04" db="EMBL/GenBank/DDBJ databases">
        <authorList>
            <person name="Alioto T."/>
            <person name="Alioto T."/>
            <person name="Gomez Garrido J."/>
        </authorList>
    </citation>
    <scope>NUCLEOTIDE SEQUENCE [LARGE SCALE GENOMIC DNA]</scope>
</reference>
<evidence type="ECO:0008006" key="3">
    <source>
        <dbReference type="Google" id="ProtNLM"/>
    </source>
</evidence>
<dbReference type="SUPFAM" id="SSF49777">
    <property type="entry name" value="PEBP-like"/>
    <property type="match status" value="1"/>
</dbReference>
<dbReference type="CDD" id="cd00866">
    <property type="entry name" value="PEBP_euk"/>
    <property type="match status" value="1"/>
</dbReference>
<organism evidence="1 2">
    <name type="scientific">Cloeon dipterum</name>
    <dbReference type="NCBI Taxonomy" id="197152"/>
    <lineage>
        <taxon>Eukaryota</taxon>
        <taxon>Metazoa</taxon>
        <taxon>Ecdysozoa</taxon>
        <taxon>Arthropoda</taxon>
        <taxon>Hexapoda</taxon>
        <taxon>Insecta</taxon>
        <taxon>Pterygota</taxon>
        <taxon>Palaeoptera</taxon>
        <taxon>Ephemeroptera</taxon>
        <taxon>Pisciforma</taxon>
        <taxon>Baetidae</taxon>
        <taxon>Cloeon</taxon>
    </lineage>
</organism>
<dbReference type="EMBL" id="CADEPI010000289">
    <property type="protein sequence ID" value="CAB3382942.1"/>
    <property type="molecule type" value="Genomic_DNA"/>
</dbReference>
<accession>A0A8S1DH43</accession>
<protein>
    <recommendedName>
        <fullName evidence="3">Phosphatidylethanolamine-binding protein</fullName>
    </recommendedName>
</protein>
<gene>
    <name evidence="1" type="ORF">CLODIP_2_CD10331</name>
</gene>
<dbReference type="OrthoDB" id="2506647at2759"/>
<proteinExistence type="predicted"/>
<dbReference type="InterPro" id="IPR035810">
    <property type="entry name" value="PEBP_euk"/>
</dbReference>
<sequence>MSASARQQCKREHQGSRYIFHLMVLGVLGGAGRQIISNVVKRSISVLARNMEQHGIVPDVIDVAPSEVAKVSYNSGVSVDQGNELTPTQVKDIPTVAWTAESGALYTLCMTDPDAPSRAEPKFREWHHWLVGNIPENKIAEGETLSEYVGSGPPQGTGLHRYVFLVYKQSGRLTFDEPRLTNRSGDNRGKFSIRNFAAKYNLGNPVAGNFYQAQWDDYVPKLYEQLGG</sequence>
<dbReference type="Gene3D" id="3.90.280.10">
    <property type="entry name" value="PEBP-like"/>
    <property type="match status" value="1"/>
</dbReference>
<evidence type="ECO:0000313" key="2">
    <source>
        <dbReference type="Proteomes" id="UP000494165"/>
    </source>
</evidence>
<dbReference type="PANTHER" id="PTHR11362:SF82">
    <property type="entry name" value="PHOSPHATIDYLETHANOLAMINE-BINDING PROTEIN 4"/>
    <property type="match status" value="1"/>
</dbReference>
<dbReference type="InterPro" id="IPR008914">
    <property type="entry name" value="PEBP"/>
</dbReference>
<dbReference type="AlphaFoldDB" id="A0A8S1DH43"/>
<dbReference type="FunFam" id="3.90.280.10:FF:000006">
    <property type="entry name" value="protein D3"/>
    <property type="match status" value="1"/>
</dbReference>
<evidence type="ECO:0000313" key="1">
    <source>
        <dbReference type="EMBL" id="CAB3382942.1"/>
    </source>
</evidence>
<dbReference type="Pfam" id="PF01161">
    <property type="entry name" value="PBP"/>
    <property type="match status" value="1"/>
</dbReference>
<dbReference type="Proteomes" id="UP000494165">
    <property type="component" value="Unassembled WGS sequence"/>
</dbReference>
<keyword evidence="2" id="KW-1185">Reference proteome</keyword>
<name>A0A8S1DH43_9INSE</name>
<dbReference type="InterPro" id="IPR036610">
    <property type="entry name" value="PEBP-like_sf"/>
</dbReference>